<keyword evidence="3" id="KW-1185">Reference proteome</keyword>
<comment type="caution">
    <text evidence="2">The sequence shown here is derived from an EMBL/GenBank/DDBJ whole genome shotgun (WGS) entry which is preliminary data.</text>
</comment>
<sequence>MADKVAITSAWSADFTQELLPSAERVALLYHLSYLCLGGFPKLERLLRERAVETQMLFGSSEALLLKCMGTSDNLVTSLLPSLKVAVEKNKPILAQKILDRAKAWIDEIIQEVKDIVNRYEKHNSDVAKSTSDIITEKEETEKNQKLLTGEMAAIQQVVDGLEANLTKINKDIADNEEKIEQKNADIQNYIKTISVTKDDTKGQEANPWADLGGMCHPEVAVVALIVPFIESIIRFISKMVTATSHKNNLKTFQIGLSELMDTQRRLKEQEWDIQNKLMDNQLKLAKLKIENGQTPSVAYLDEVQKCLSRIQQILIELQKFWQKIRALLDTLRGKTFAAEDSIGYLEDMKDIFLKSITTAEEDWTRFGQCCKRAEAIFSQQGANAYKFLEISPTSLSKEAWQIEYTIVKEKLENIKPNSPSQPALQ</sequence>
<feature type="coiled-coil region" evidence="1">
    <location>
        <begin position="152"/>
        <end position="193"/>
    </location>
</feature>
<dbReference type="OrthoDB" id="8956653at2759"/>
<dbReference type="Proteomes" id="UP000316079">
    <property type="component" value="Unassembled WGS sequence"/>
</dbReference>
<dbReference type="Gene3D" id="1.20.1170.10">
    <property type="match status" value="1"/>
</dbReference>
<evidence type="ECO:0000313" key="3">
    <source>
        <dbReference type="Proteomes" id="UP000316079"/>
    </source>
</evidence>
<protein>
    <submittedName>
        <fullName evidence="2">Uncharacterized protein</fullName>
    </submittedName>
</protein>
<gene>
    <name evidence="2" type="ORF">DNTS_034155</name>
</gene>
<keyword evidence="1" id="KW-0175">Coiled coil</keyword>
<evidence type="ECO:0000256" key="1">
    <source>
        <dbReference type="SAM" id="Coils"/>
    </source>
</evidence>
<accession>A0A553N097</accession>
<reference evidence="2 3" key="1">
    <citation type="journal article" date="2019" name="Sci. Data">
        <title>Hybrid genome assembly and annotation of Danionella translucida.</title>
        <authorList>
            <person name="Kadobianskyi M."/>
            <person name="Schulze L."/>
            <person name="Schuelke M."/>
            <person name="Judkewitz B."/>
        </authorList>
    </citation>
    <scope>NUCLEOTIDE SEQUENCE [LARGE SCALE GENOMIC DNA]</scope>
    <source>
        <strain evidence="2 3">Bolton</strain>
    </source>
</reference>
<dbReference type="EMBL" id="SRMA01027163">
    <property type="protein sequence ID" value="TRY58863.1"/>
    <property type="molecule type" value="Genomic_DNA"/>
</dbReference>
<organism evidence="2 3">
    <name type="scientific">Danionella cerebrum</name>
    <dbReference type="NCBI Taxonomy" id="2873325"/>
    <lineage>
        <taxon>Eukaryota</taxon>
        <taxon>Metazoa</taxon>
        <taxon>Chordata</taxon>
        <taxon>Craniata</taxon>
        <taxon>Vertebrata</taxon>
        <taxon>Euteleostomi</taxon>
        <taxon>Actinopterygii</taxon>
        <taxon>Neopterygii</taxon>
        <taxon>Teleostei</taxon>
        <taxon>Ostariophysi</taxon>
        <taxon>Cypriniformes</taxon>
        <taxon>Danionidae</taxon>
        <taxon>Danioninae</taxon>
        <taxon>Danionella</taxon>
    </lineage>
</organism>
<reference evidence="2" key="2">
    <citation type="submission" date="2019-04" db="EMBL/GenBank/DDBJ databases">
        <authorList>
            <person name="Kadobianskyi M."/>
            <person name="Schulze L."/>
            <person name="Schuelke M."/>
            <person name="Judkewitz B."/>
        </authorList>
    </citation>
    <scope>NUCLEOTIDE SEQUENCE</scope>
    <source>
        <strain evidence="2">Bolton</strain>
        <tissue evidence="2">Whole-body</tissue>
    </source>
</reference>
<evidence type="ECO:0000313" key="2">
    <source>
        <dbReference type="EMBL" id="TRY58864.1"/>
    </source>
</evidence>
<dbReference type="AlphaFoldDB" id="A0A553N097"/>
<name>A0A553N097_9TELE</name>
<proteinExistence type="predicted"/>
<dbReference type="EMBL" id="SRMA01027163">
    <property type="protein sequence ID" value="TRY58864.1"/>
    <property type="molecule type" value="Genomic_DNA"/>
</dbReference>